<accession>A0A540M8V5</accession>
<feature type="chain" id="PRO_5021972066" description="Cupin type-1 domain-containing protein" evidence="1">
    <location>
        <begin position="30"/>
        <end position="75"/>
    </location>
</feature>
<evidence type="ECO:0000313" key="2">
    <source>
        <dbReference type="EMBL" id="TQD95187.1"/>
    </source>
</evidence>
<sequence>MKEPNFISLLMKMVPFLVLLLLSSKLVVADVSEDPIHKNAARKMIISRSHPQMEMILAGKGPIDVPIGSKPPGSG</sequence>
<reference evidence="2 3" key="1">
    <citation type="journal article" date="2019" name="G3 (Bethesda)">
        <title>Sequencing of a Wild Apple (Malus baccata) Genome Unravels the Differences Between Cultivated and Wild Apple Species Regarding Disease Resistance and Cold Tolerance.</title>
        <authorList>
            <person name="Chen X."/>
        </authorList>
    </citation>
    <scope>NUCLEOTIDE SEQUENCE [LARGE SCALE GENOMIC DNA]</scope>
    <source>
        <strain evidence="3">cv. Shandingzi</strain>
        <tissue evidence="2">Leaves</tissue>
    </source>
</reference>
<gene>
    <name evidence="2" type="ORF">C1H46_019210</name>
</gene>
<dbReference type="AlphaFoldDB" id="A0A540M8V5"/>
<organism evidence="2 3">
    <name type="scientific">Malus baccata</name>
    <name type="common">Siberian crab apple</name>
    <name type="synonym">Pyrus baccata</name>
    <dbReference type="NCBI Taxonomy" id="106549"/>
    <lineage>
        <taxon>Eukaryota</taxon>
        <taxon>Viridiplantae</taxon>
        <taxon>Streptophyta</taxon>
        <taxon>Embryophyta</taxon>
        <taxon>Tracheophyta</taxon>
        <taxon>Spermatophyta</taxon>
        <taxon>Magnoliopsida</taxon>
        <taxon>eudicotyledons</taxon>
        <taxon>Gunneridae</taxon>
        <taxon>Pentapetalae</taxon>
        <taxon>rosids</taxon>
        <taxon>fabids</taxon>
        <taxon>Rosales</taxon>
        <taxon>Rosaceae</taxon>
        <taxon>Amygdaloideae</taxon>
        <taxon>Maleae</taxon>
        <taxon>Malus</taxon>
    </lineage>
</organism>
<keyword evidence="3" id="KW-1185">Reference proteome</keyword>
<feature type="signal peptide" evidence="1">
    <location>
        <begin position="1"/>
        <end position="29"/>
    </location>
</feature>
<dbReference type="Proteomes" id="UP000315295">
    <property type="component" value="Unassembled WGS sequence"/>
</dbReference>
<protein>
    <recommendedName>
        <fullName evidence="4">Cupin type-1 domain-containing protein</fullName>
    </recommendedName>
</protein>
<evidence type="ECO:0000256" key="1">
    <source>
        <dbReference type="SAM" id="SignalP"/>
    </source>
</evidence>
<dbReference type="EMBL" id="VIEB01000323">
    <property type="protein sequence ID" value="TQD95187.1"/>
    <property type="molecule type" value="Genomic_DNA"/>
</dbReference>
<evidence type="ECO:0000313" key="3">
    <source>
        <dbReference type="Proteomes" id="UP000315295"/>
    </source>
</evidence>
<keyword evidence="1" id="KW-0732">Signal</keyword>
<comment type="caution">
    <text evidence="2">The sequence shown here is derived from an EMBL/GenBank/DDBJ whole genome shotgun (WGS) entry which is preliminary data.</text>
</comment>
<evidence type="ECO:0008006" key="4">
    <source>
        <dbReference type="Google" id="ProtNLM"/>
    </source>
</evidence>
<proteinExistence type="predicted"/>
<name>A0A540M8V5_MALBA</name>